<dbReference type="PANTHER" id="PTHR28664:SF4">
    <property type="entry name" value="TIGHT JUNCTION-ASSOCIATED PROTEIN 1"/>
    <property type="match status" value="1"/>
</dbReference>
<reference evidence="7" key="1">
    <citation type="submission" date="2025-08" db="UniProtKB">
        <authorList>
            <consortium name="RefSeq"/>
        </authorList>
    </citation>
    <scope>IDENTIFICATION</scope>
    <source>
        <tissue evidence="7">Testes</tissue>
    </source>
</reference>
<proteinExistence type="predicted"/>
<dbReference type="Proteomes" id="UP000694865">
    <property type="component" value="Unplaced"/>
</dbReference>
<protein>
    <submittedName>
        <fullName evidence="7">Phosphatidylinositol 3,4,5-trisphosphate 3-phosphatase cnrN-like</fullName>
    </submittedName>
</protein>
<evidence type="ECO:0000256" key="2">
    <source>
        <dbReference type="ARBA" id="ARBA00022553"/>
    </source>
</evidence>
<sequence length="394" mass="43074">MMTLTSRLVDVRCKLNQKEDENARLKKDCELSVQLLQCAPASNYLTHKVSMLPHDLQYRVHKVMAEEFTTPSPDTVEPLLYTPNEDAPNLAGRVYDRVSTAVIARAMKMREDDTQNNKCVPATIIKKDLSNIGTQTIQPYQGSLSAKTRRNSVTNDRGIQADLGKESLENCIEGTETGNDSDIPSNINGKHLSPSHRSPQRTTPSSPPPNLLDDIVDLIDFSQPSSQSNDVSVNESVISNSHPSQTSRNSSRRSSTESNSDSIVGGINSRRSSSSSNHSSSSSQNRKSDSHNVLNTNKQRIGRHSSREMEYGPDLIQASPPPTTSHYQPFKFHTRGGGPGQIGKARGPMKPGMFAAHHQNHPGGVGGVRMHYNTPPASPGHPNIVNKISTQTDV</sequence>
<evidence type="ECO:0000313" key="7">
    <source>
        <dbReference type="RefSeq" id="XP_006823468.1"/>
    </source>
</evidence>
<evidence type="ECO:0000256" key="1">
    <source>
        <dbReference type="ARBA" id="ARBA00004170"/>
    </source>
</evidence>
<keyword evidence="3" id="KW-0472">Membrane</keyword>
<gene>
    <name evidence="7" type="primary">LOC102803706</name>
</gene>
<accession>A0ABM0MTX7</accession>
<feature type="compositionally biased region" description="Low complexity" evidence="5">
    <location>
        <begin position="195"/>
        <end position="204"/>
    </location>
</feature>
<feature type="compositionally biased region" description="Polar residues" evidence="5">
    <location>
        <begin position="222"/>
        <end position="243"/>
    </location>
</feature>
<name>A0ABM0MTX7_SACKO</name>
<dbReference type="InterPro" id="IPR043441">
    <property type="entry name" value="Tjap1/BEGAIN"/>
</dbReference>
<keyword evidence="4" id="KW-0175">Coiled coil</keyword>
<organism evidence="6 7">
    <name type="scientific">Saccoglossus kowalevskii</name>
    <name type="common">Acorn worm</name>
    <dbReference type="NCBI Taxonomy" id="10224"/>
    <lineage>
        <taxon>Eukaryota</taxon>
        <taxon>Metazoa</taxon>
        <taxon>Hemichordata</taxon>
        <taxon>Enteropneusta</taxon>
        <taxon>Harrimaniidae</taxon>
        <taxon>Saccoglossus</taxon>
    </lineage>
</organism>
<feature type="coiled-coil region" evidence="4">
    <location>
        <begin position="1"/>
        <end position="28"/>
    </location>
</feature>
<feature type="region of interest" description="Disordered" evidence="5">
    <location>
        <begin position="172"/>
        <end position="310"/>
    </location>
</feature>
<keyword evidence="2" id="KW-0597">Phosphoprotein</keyword>
<evidence type="ECO:0000256" key="3">
    <source>
        <dbReference type="ARBA" id="ARBA00023136"/>
    </source>
</evidence>
<feature type="compositionally biased region" description="Polar residues" evidence="5">
    <location>
        <begin position="176"/>
        <end position="188"/>
    </location>
</feature>
<evidence type="ECO:0000256" key="5">
    <source>
        <dbReference type="SAM" id="MobiDB-lite"/>
    </source>
</evidence>
<dbReference type="PANTHER" id="PTHR28664">
    <property type="entry name" value="TIGHT JUNCTION-ASSOCIATED PROTEIN 1"/>
    <property type="match status" value="1"/>
</dbReference>
<feature type="compositionally biased region" description="Low complexity" evidence="5">
    <location>
        <begin position="244"/>
        <end position="285"/>
    </location>
</feature>
<dbReference type="RefSeq" id="XP_006823468.1">
    <property type="nucleotide sequence ID" value="XM_006823405.1"/>
</dbReference>
<evidence type="ECO:0000256" key="4">
    <source>
        <dbReference type="SAM" id="Coils"/>
    </source>
</evidence>
<comment type="subcellular location">
    <subcellularLocation>
        <location evidence="1">Membrane</location>
        <topology evidence="1">Peripheral membrane protein</topology>
    </subcellularLocation>
</comment>
<evidence type="ECO:0000313" key="6">
    <source>
        <dbReference type="Proteomes" id="UP000694865"/>
    </source>
</evidence>
<keyword evidence="6" id="KW-1185">Reference proteome</keyword>
<dbReference type="GeneID" id="102803706"/>